<dbReference type="InterPro" id="IPR025500">
    <property type="entry name" value="DUF4390"/>
</dbReference>
<gene>
    <name evidence="2" type="ORF">MTBBW1_1300026</name>
</gene>
<proteinExistence type="predicted"/>
<dbReference type="RefSeq" id="WP_080804630.1">
    <property type="nucleotide sequence ID" value="NZ_LT828548.1"/>
</dbReference>
<organism evidence="2 3">
    <name type="scientific">Desulfamplus magnetovallimortis</name>
    <dbReference type="NCBI Taxonomy" id="1246637"/>
    <lineage>
        <taxon>Bacteria</taxon>
        <taxon>Pseudomonadati</taxon>
        <taxon>Thermodesulfobacteriota</taxon>
        <taxon>Desulfobacteria</taxon>
        <taxon>Desulfobacterales</taxon>
        <taxon>Desulfobacteraceae</taxon>
        <taxon>Desulfamplus</taxon>
    </lineage>
</organism>
<feature type="transmembrane region" description="Helical" evidence="1">
    <location>
        <begin position="38"/>
        <end position="60"/>
    </location>
</feature>
<evidence type="ECO:0000313" key="3">
    <source>
        <dbReference type="Proteomes" id="UP000191931"/>
    </source>
</evidence>
<keyword evidence="1" id="KW-0812">Transmembrane</keyword>
<dbReference type="Pfam" id="PF14334">
    <property type="entry name" value="DUF4390"/>
    <property type="match status" value="1"/>
</dbReference>
<keyword evidence="1" id="KW-1133">Transmembrane helix</keyword>
<sequence length="223" mass="26439">MAEHLNFKILPSKIINTRHSPMDKTNPTRINLRCNKRFFLFFFLLFILAEILIPSITLAARHVTLKNIFVANTRDDLVLYFTVDDAFTETIKEALLKGVPASFSFFISIYRKNDAWLDQKVVEKEIFNTLKYNALKQEFTLNRPWESSRPFITDSMEQATAMMCDIYNLAILPLERLEKGEQYQIRIKAEMNRNTESRYLQYVSLFISLWNFKTDWHKVNIIY</sequence>
<protein>
    <recommendedName>
        <fullName evidence="4">DUF4390 domain-containing protein</fullName>
    </recommendedName>
</protein>
<accession>A0A1W1H780</accession>
<evidence type="ECO:0000313" key="2">
    <source>
        <dbReference type="EMBL" id="SLM28286.1"/>
    </source>
</evidence>
<reference evidence="2 3" key="1">
    <citation type="submission" date="2017-03" db="EMBL/GenBank/DDBJ databases">
        <authorList>
            <person name="Afonso C.L."/>
            <person name="Miller P.J."/>
            <person name="Scott M.A."/>
            <person name="Spackman E."/>
            <person name="Goraichik I."/>
            <person name="Dimitrov K.M."/>
            <person name="Suarez D.L."/>
            <person name="Swayne D.E."/>
        </authorList>
    </citation>
    <scope>NUCLEOTIDE SEQUENCE [LARGE SCALE GENOMIC DNA]</scope>
    <source>
        <strain evidence="2">PRJEB14757</strain>
    </source>
</reference>
<keyword evidence="3" id="KW-1185">Reference proteome</keyword>
<dbReference type="Proteomes" id="UP000191931">
    <property type="component" value="Unassembled WGS sequence"/>
</dbReference>
<evidence type="ECO:0008006" key="4">
    <source>
        <dbReference type="Google" id="ProtNLM"/>
    </source>
</evidence>
<dbReference type="OrthoDB" id="5431158at2"/>
<keyword evidence="1" id="KW-0472">Membrane</keyword>
<evidence type="ECO:0000256" key="1">
    <source>
        <dbReference type="SAM" id="Phobius"/>
    </source>
</evidence>
<name>A0A1W1H780_9BACT</name>
<dbReference type="STRING" id="1246637.MTBBW1_1300026"/>
<dbReference type="AlphaFoldDB" id="A0A1W1H780"/>
<dbReference type="EMBL" id="FWEV01000036">
    <property type="protein sequence ID" value="SLM28286.1"/>
    <property type="molecule type" value="Genomic_DNA"/>
</dbReference>